<accession>A0A1L8SV28</accession>
<dbReference type="OrthoDB" id="9810101at2"/>
<proteinExistence type="predicted"/>
<dbReference type="SFLD" id="SFLDS00003">
    <property type="entry name" value="Haloacid_Dehalogenase"/>
    <property type="match status" value="1"/>
</dbReference>
<dbReference type="NCBIfam" id="TIGR00099">
    <property type="entry name" value="Cof-subfamily"/>
    <property type="match status" value="1"/>
</dbReference>
<evidence type="ECO:0008006" key="3">
    <source>
        <dbReference type="Google" id="ProtNLM"/>
    </source>
</evidence>
<dbReference type="SFLD" id="SFLDG01140">
    <property type="entry name" value="C2.B:_Phosphomannomutase_and_P"/>
    <property type="match status" value="1"/>
</dbReference>
<dbReference type="Proteomes" id="UP000183700">
    <property type="component" value="Unassembled WGS sequence"/>
</dbReference>
<dbReference type="STRING" id="319970.RV00_GL002547"/>
<dbReference type="PANTHER" id="PTHR10000">
    <property type="entry name" value="PHOSPHOSERINE PHOSPHATASE"/>
    <property type="match status" value="1"/>
</dbReference>
<reference evidence="1 2" key="1">
    <citation type="submission" date="2014-12" db="EMBL/GenBank/DDBJ databases">
        <title>Draft genome sequences of 29 type strains of Enterococci.</title>
        <authorList>
            <person name="Zhong Z."/>
            <person name="Sun Z."/>
            <person name="Liu W."/>
            <person name="Zhang W."/>
            <person name="Zhang H."/>
        </authorList>
    </citation>
    <scope>NUCLEOTIDE SEQUENCE [LARGE SCALE GENOMIC DNA]</scope>
    <source>
        <strain evidence="1 2">DSM 22802</strain>
    </source>
</reference>
<dbReference type="GO" id="GO:0005829">
    <property type="term" value="C:cytosol"/>
    <property type="evidence" value="ECO:0007669"/>
    <property type="project" value="TreeGrafter"/>
</dbReference>
<dbReference type="SFLD" id="SFLDG01144">
    <property type="entry name" value="C2.B.4:_PGP_Like"/>
    <property type="match status" value="1"/>
</dbReference>
<dbReference type="InterPro" id="IPR023214">
    <property type="entry name" value="HAD_sf"/>
</dbReference>
<gene>
    <name evidence="1" type="ORF">RV00_GL002547</name>
</gene>
<dbReference type="InterPro" id="IPR036412">
    <property type="entry name" value="HAD-like_sf"/>
</dbReference>
<evidence type="ECO:0000313" key="2">
    <source>
        <dbReference type="Proteomes" id="UP000183700"/>
    </source>
</evidence>
<dbReference type="GO" id="GO:0016791">
    <property type="term" value="F:phosphatase activity"/>
    <property type="evidence" value="ECO:0007669"/>
    <property type="project" value="TreeGrafter"/>
</dbReference>
<name>A0A1L8SV28_9ENTE</name>
<dbReference type="InterPro" id="IPR006379">
    <property type="entry name" value="HAD-SF_hydro_IIB"/>
</dbReference>
<dbReference type="Gene3D" id="3.30.1240.10">
    <property type="match status" value="1"/>
</dbReference>
<dbReference type="Pfam" id="PF08282">
    <property type="entry name" value="Hydrolase_3"/>
    <property type="match status" value="1"/>
</dbReference>
<dbReference type="SUPFAM" id="SSF56784">
    <property type="entry name" value="HAD-like"/>
    <property type="match status" value="1"/>
</dbReference>
<dbReference type="PANTHER" id="PTHR10000:SF25">
    <property type="entry name" value="PHOSPHATASE YKRA-RELATED"/>
    <property type="match status" value="1"/>
</dbReference>
<organism evidence="1 2">
    <name type="scientific">Enterococcus devriesei</name>
    <dbReference type="NCBI Taxonomy" id="319970"/>
    <lineage>
        <taxon>Bacteria</taxon>
        <taxon>Bacillati</taxon>
        <taxon>Bacillota</taxon>
        <taxon>Bacilli</taxon>
        <taxon>Lactobacillales</taxon>
        <taxon>Enterococcaceae</taxon>
        <taxon>Enterococcus</taxon>
    </lineage>
</organism>
<dbReference type="RefSeq" id="WP_071862339.1">
    <property type="nucleotide sequence ID" value="NZ_JAHLOV010000004.1"/>
</dbReference>
<sequence length="278" mass="31645">MIKAIFFDIDGTLITSDSKVLTSTREAIQAAQERGILCGIATGRGPVKIEERIDQLPLDMFVTYNGQLVYTRDQTIYQRPFSKEVLQKIVDFADDEHRQIIFGARDRMDGSHLMKWSQNKLLKKIAAWMPTWFPVKTTRKLLQSFSPNRKKGRYKKLSILQEPIYQCVLFSAETEAAKLRRLLPECSFQRSNPYAVDIVPKNGSKYQGILKYTEAVGIKLEEVIVFGDHYNDMEMIQKAGIGVAMGNGLAEVKQAADYVTATNEHDGIYQALKHFEII</sequence>
<comment type="caution">
    <text evidence="1">The sequence shown here is derived from an EMBL/GenBank/DDBJ whole genome shotgun (WGS) entry which is preliminary data.</text>
</comment>
<keyword evidence="2" id="KW-1185">Reference proteome</keyword>
<dbReference type="InterPro" id="IPR000150">
    <property type="entry name" value="Cof"/>
</dbReference>
<dbReference type="AlphaFoldDB" id="A0A1L8SV28"/>
<evidence type="ECO:0000313" key="1">
    <source>
        <dbReference type="EMBL" id="OJG35793.1"/>
    </source>
</evidence>
<dbReference type="GO" id="GO:0000287">
    <property type="term" value="F:magnesium ion binding"/>
    <property type="evidence" value="ECO:0007669"/>
    <property type="project" value="TreeGrafter"/>
</dbReference>
<dbReference type="Gene3D" id="3.40.50.1000">
    <property type="entry name" value="HAD superfamily/HAD-like"/>
    <property type="match status" value="1"/>
</dbReference>
<dbReference type="EMBL" id="JXKM01000005">
    <property type="protein sequence ID" value="OJG35793.1"/>
    <property type="molecule type" value="Genomic_DNA"/>
</dbReference>
<dbReference type="NCBIfam" id="TIGR01484">
    <property type="entry name" value="HAD-SF-IIB"/>
    <property type="match status" value="1"/>
</dbReference>
<protein>
    <recommendedName>
        <fullName evidence="3">Cof-like hydrolase</fullName>
    </recommendedName>
</protein>